<sequence length="115" mass="11895">MNTIPVGRRTSRTMVALVLAATAALGLAGCQSPASGVSPAGTVDTADTVDRRPDPALDRAAELAARFGGRPADRIAEAIAREEAVGHLPSPNCVQHRVVEHPAGGWHLTCIQPAE</sequence>
<organism evidence="3">
    <name type="scientific">uncultured Microbacterium sp</name>
    <dbReference type="NCBI Taxonomy" id="191216"/>
    <lineage>
        <taxon>Bacteria</taxon>
        <taxon>Bacillati</taxon>
        <taxon>Actinomycetota</taxon>
        <taxon>Actinomycetes</taxon>
        <taxon>Micrococcales</taxon>
        <taxon>Microbacteriaceae</taxon>
        <taxon>Microbacterium</taxon>
        <taxon>environmental samples</taxon>
    </lineage>
</organism>
<name>A0A1Y5NVZ1_9MICO</name>
<gene>
    <name evidence="3" type="ORF">MIPYR_10515</name>
</gene>
<dbReference type="AlphaFoldDB" id="A0A1Y5NVZ1"/>
<feature type="signal peptide" evidence="2">
    <location>
        <begin position="1"/>
        <end position="28"/>
    </location>
</feature>
<feature type="chain" id="PRO_5039671029" evidence="2">
    <location>
        <begin position="29"/>
        <end position="115"/>
    </location>
</feature>
<evidence type="ECO:0000256" key="2">
    <source>
        <dbReference type="SAM" id="SignalP"/>
    </source>
</evidence>
<reference evidence="3" key="1">
    <citation type="submission" date="2016-03" db="EMBL/GenBank/DDBJ databases">
        <authorList>
            <person name="Ploux O."/>
        </authorList>
    </citation>
    <scope>NUCLEOTIDE SEQUENCE</scope>
    <source>
        <strain evidence="3">UC1</strain>
    </source>
</reference>
<proteinExistence type="predicted"/>
<evidence type="ECO:0000256" key="1">
    <source>
        <dbReference type="SAM" id="MobiDB-lite"/>
    </source>
</evidence>
<protein>
    <submittedName>
        <fullName evidence="3">Uncharacterized protein</fullName>
    </submittedName>
</protein>
<evidence type="ECO:0000313" key="3">
    <source>
        <dbReference type="EMBL" id="SBS70505.1"/>
    </source>
</evidence>
<feature type="region of interest" description="Disordered" evidence="1">
    <location>
        <begin position="31"/>
        <end position="53"/>
    </location>
</feature>
<keyword evidence="2" id="KW-0732">Signal</keyword>
<dbReference type="EMBL" id="FLQR01000001">
    <property type="protein sequence ID" value="SBS70505.1"/>
    <property type="molecule type" value="Genomic_DNA"/>
</dbReference>
<dbReference type="RefSeq" id="WP_295573211.1">
    <property type="nucleotide sequence ID" value="NZ_FLQR01000001.1"/>
</dbReference>
<accession>A0A1Y5NVZ1</accession>